<reference evidence="2" key="1">
    <citation type="submission" date="2020-06" db="EMBL/GenBank/DDBJ databases">
        <title>Draft genome of Bugula neritina, a colonial animal packing powerful symbionts and potential medicines.</title>
        <authorList>
            <person name="Rayko M."/>
        </authorList>
    </citation>
    <scope>NUCLEOTIDE SEQUENCE [LARGE SCALE GENOMIC DNA]</scope>
    <source>
        <strain evidence="2">Kwan_BN1</strain>
    </source>
</reference>
<protein>
    <submittedName>
        <fullName evidence="2">Uncharacterized protein</fullName>
    </submittedName>
</protein>
<proteinExistence type="predicted"/>
<keyword evidence="1" id="KW-0812">Transmembrane</keyword>
<dbReference type="EMBL" id="VXIV02002799">
    <property type="protein sequence ID" value="KAF6022865.1"/>
    <property type="molecule type" value="Genomic_DNA"/>
</dbReference>
<keyword evidence="1" id="KW-0472">Membrane</keyword>
<keyword evidence="1" id="KW-1133">Transmembrane helix</keyword>
<name>A0A7J7JA02_BUGNE</name>
<feature type="transmembrane region" description="Helical" evidence="1">
    <location>
        <begin position="130"/>
        <end position="152"/>
    </location>
</feature>
<feature type="transmembrane region" description="Helical" evidence="1">
    <location>
        <begin position="43"/>
        <end position="65"/>
    </location>
</feature>
<sequence length="166" mass="17849">MGSSYADAISQEVLVDLLGFFIGCIVGWFSCNLKANLKGKGSSFFYAVVVIVYVLVLGVCLILALNSSNGLLTCPETSDAAEFKHMLHRQNMFLAMLAAFVGAAVGWQIRSCLLPTKEEELPKISGSCPTITYAGIIQSIHICILLSFFIIVSSKAAQCAKKNTSD</sequence>
<dbReference type="AlphaFoldDB" id="A0A7J7JA02"/>
<evidence type="ECO:0000313" key="2">
    <source>
        <dbReference type="EMBL" id="KAF6022865.1"/>
    </source>
</evidence>
<evidence type="ECO:0000256" key="1">
    <source>
        <dbReference type="SAM" id="Phobius"/>
    </source>
</evidence>
<feature type="transmembrane region" description="Helical" evidence="1">
    <location>
        <begin position="12"/>
        <end position="31"/>
    </location>
</feature>
<gene>
    <name evidence="2" type="ORF">EB796_018847</name>
</gene>
<keyword evidence="3" id="KW-1185">Reference proteome</keyword>
<accession>A0A7J7JA02</accession>
<organism evidence="2 3">
    <name type="scientific">Bugula neritina</name>
    <name type="common">Brown bryozoan</name>
    <name type="synonym">Sertularia neritina</name>
    <dbReference type="NCBI Taxonomy" id="10212"/>
    <lineage>
        <taxon>Eukaryota</taxon>
        <taxon>Metazoa</taxon>
        <taxon>Spiralia</taxon>
        <taxon>Lophotrochozoa</taxon>
        <taxon>Bryozoa</taxon>
        <taxon>Gymnolaemata</taxon>
        <taxon>Cheilostomatida</taxon>
        <taxon>Flustrina</taxon>
        <taxon>Buguloidea</taxon>
        <taxon>Bugulidae</taxon>
        <taxon>Bugula</taxon>
    </lineage>
</organism>
<evidence type="ECO:0000313" key="3">
    <source>
        <dbReference type="Proteomes" id="UP000593567"/>
    </source>
</evidence>
<dbReference type="Proteomes" id="UP000593567">
    <property type="component" value="Unassembled WGS sequence"/>
</dbReference>
<feature type="transmembrane region" description="Helical" evidence="1">
    <location>
        <begin position="92"/>
        <end position="110"/>
    </location>
</feature>
<comment type="caution">
    <text evidence="2">The sequence shown here is derived from an EMBL/GenBank/DDBJ whole genome shotgun (WGS) entry which is preliminary data.</text>
</comment>